<keyword evidence="1" id="KW-0472">Membrane</keyword>
<dbReference type="PANTHER" id="PTHR11799">
    <property type="entry name" value="PARAOXONASE"/>
    <property type="match status" value="1"/>
</dbReference>
<accession>J4WQ27</accession>
<feature type="transmembrane region" description="Helical" evidence="1">
    <location>
        <begin position="38"/>
        <end position="54"/>
    </location>
</feature>
<gene>
    <name evidence="2" type="ORF">NT01SARS_1248</name>
</gene>
<dbReference type="HOGENOM" id="CLU_653618_0_0_6"/>
<dbReference type="STRING" id="1123866.NT01SARS_1248"/>
<feature type="transmembrane region" description="Helical" evidence="1">
    <location>
        <begin position="6"/>
        <end position="26"/>
    </location>
</feature>
<keyword evidence="1" id="KW-1133">Transmembrane helix</keyword>
<dbReference type="InterPro" id="IPR011042">
    <property type="entry name" value="6-blade_b-propeller_TolB-like"/>
</dbReference>
<dbReference type="InterPro" id="IPR051288">
    <property type="entry name" value="Serum_paraoxonase/arylesterase"/>
</dbReference>
<dbReference type="Gene3D" id="2.120.10.30">
    <property type="entry name" value="TolB, C-terminal domain"/>
    <property type="match status" value="1"/>
</dbReference>
<keyword evidence="1" id="KW-0812">Transmembrane</keyword>
<feature type="transmembrane region" description="Helical" evidence="1">
    <location>
        <begin position="66"/>
        <end position="88"/>
    </location>
</feature>
<evidence type="ECO:0000313" key="3">
    <source>
        <dbReference type="Proteomes" id="UP000010305"/>
    </source>
</evidence>
<protein>
    <recommendedName>
        <fullName evidence="4">SMP-30/Gluconolactonase/LRE-like region domain-containing protein</fullName>
    </recommendedName>
</protein>
<dbReference type="EMBL" id="JH611157">
    <property type="protein sequence ID" value="EJP71440.1"/>
    <property type="molecule type" value="Genomic_DNA"/>
</dbReference>
<dbReference type="SUPFAM" id="SSF63829">
    <property type="entry name" value="Calcium-dependent phosphotriesterase"/>
    <property type="match status" value="1"/>
</dbReference>
<feature type="transmembrane region" description="Helical" evidence="1">
    <location>
        <begin position="100"/>
        <end position="119"/>
    </location>
</feature>
<evidence type="ECO:0000313" key="2">
    <source>
        <dbReference type="EMBL" id="EJP71440.1"/>
    </source>
</evidence>
<sequence length="456" mass="52828">MNYFYFFLFIFLSILIFIRPIIWIIANWVLKSKRLNKTGLVAIVLGCVCIFFAVQDEYWFERVWRITTLCLGIIFILRGIAVIFLFDYVKKFTNYYLKNYYKISIPISFLMIGIAFIIISNDYIGPQKDISECISDRNIEIICGFKNPEDIVITPDNEFLLMSEFGGIEPYEEQKPGYFALLNLQTKEKIIPNILIEENIWGNSSCKRNKTKKYGPHGIDLVKREDGAYQLGVVNHFPDETIEMFEIFKESGSWNMVWRGCIEVPNEFYFNDISLKTNGGFYASHMYKRDITLNEWLFISLIKKNTGYLVEWSEDGFNKINGSEGSGSNGIALDRKKNIIYINYNQGDSITKFDLNTNTKVDKKFIEAPDNPYIDGDYVWVTSLDFQPNDFGKCEFDISCSLPFSVYKLDKNNLETINKYSFSKSVFGLPTVAVPFNNEIYLGSFHSDRIGIVKTN</sequence>
<dbReference type="AlphaFoldDB" id="J4WQ27"/>
<dbReference type="Proteomes" id="UP000010305">
    <property type="component" value="Unassembled WGS sequence"/>
</dbReference>
<reference evidence="2 3" key="1">
    <citation type="journal article" date="2012" name="ISME J.">
        <title>Genomic insights to SAR86, an abundant and uncultivated marine bacterial lineage.</title>
        <authorList>
            <person name="Dupont C.L."/>
            <person name="Rusch D.B."/>
            <person name="Yooseph S."/>
            <person name="Lombardo M.J."/>
            <person name="Richter R.A."/>
            <person name="Valas R."/>
            <person name="Novotny M."/>
            <person name="Yee-Greenbaum J."/>
            <person name="Selengut J.D."/>
            <person name="Haft D.H."/>
            <person name="Halpern A.L."/>
            <person name="Lasken R.S."/>
            <person name="Nealson K."/>
            <person name="Friedman R."/>
            <person name="Venter J.C."/>
        </authorList>
    </citation>
    <scope>NUCLEOTIDE SEQUENCE [LARGE SCALE GENOMIC DNA]</scope>
</reference>
<organism evidence="2 3">
    <name type="scientific">SAR86 cluster bacterium SAR86A</name>
    <dbReference type="NCBI Taxonomy" id="1123866"/>
    <lineage>
        <taxon>Bacteria</taxon>
        <taxon>Pseudomonadati</taxon>
        <taxon>Pseudomonadota</taxon>
        <taxon>Gammaproteobacteria</taxon>
        <taxon>SAR86 cluster</taxon>
    </lineage>
</organism>
<dbReference type="PANTHER" id="PTHR11799:SF12">
    <property type="entry name" value="PARAOXONASE-RELATED"/>
    <property type="match status" value="1"/>
</dbReference>
<evidence type="ECO:0000256" key="1">
    <source>
        <dbReference type="SAM" id="Phobius"/>
    </source>
</evidence>
<proteinExistence type="predicted"/>
<evidence type="ECO:0008006" key="4">
    <source>
        <dbReference type="Google" id="ProtNLM"/>
    </source>
</evidence>
<name>J4WQ27_9GAMM</name>